<keyword evidence="2" id="KW-1185">Reference proteome</keyword>
<comment type="caution">
    <text evidence="1">The sequence shown here is derived from an EMBL/GenBank/DDBJ whole genome shotgun (WGS) entry which is preliminary data.</text>
</comment>
<feature type="non-terminal residue" evidence="1">
    <location>
        <position position="1"/>
    </location>
</feature>
<sequence length="23" mass="2513">DVIANLSPEQRDATFNLLGPLTK</sequence>
<dbReference type="EMBL" id="CAJVCH010074246">
    <property type="protein sequence ID" value="CAG7720844.1"/>
    <property type="molecule type" value="Genomic_DNA"/>
</dbReference>
<dbReference type="AlphaFoldDB" id="A0A8J2P1V8"/>
<feature type="non-terminal residue" evidence="1">
    <location>
        <position position="23"/>
    </location>
</feature>
<evidence type="ECO:0000313" key="1">
    <source>
        <dbReference type="EMBL" id="CAG7720844.1"/>
    </source>
</evidence>
<proteinExistence type="predicted"/>
<accession>A0A8J2P1V8</accession>
<protein>
    <submittedName>
        <fullName evidence="1">Uncharacterized protein</fullName>
    </submittedName>
</protein>
<gene>
    <name evidence="1" type="ORF">AFUS01_LOCUS10097</name>
</gene>
<organism evidence="1 2">
    <name type="scientific">Allacma fusca</name>
    <dbReference type="NCBI Taxonomy" id="39272"/>
    <lineage>
        <taxon>Eukaryota</taxon>
        <taxon>Metazoa</taxon>
        <taxon>Ecdysozoa</taxon>
        <taxon>Arthropoda</taxon>
        <taxon>Hexapoda</taxon>
        <taxon>Collembola</taxon>
        <taxon>Symphypleona</taxon>
        <taxon>Sminthuridae</taxon>
        <taxon>Allacma</taxon>
    </lineage>
</organism>
<dbReference type="Proteomes" id="UP000708208">
    <property type="component" value="Unassembled WGS sequence"/>
</dbReference>
<name>A0A8J2P1V8_9HEXA</name>
<evidence type="ECO:0000313" key="2">
    <source>
        <dbReference type="Proteomes" id="UP000708208"/>
    </source>
</evidence>
<reference evidence="1" key="1">
    <citation type="submission" date="2021-06" db="EMBL/GenBank/DDBJ databases">
        <authorList>
            <person name="Hodson N. C."/>
            <person name="Mongue J. A."/>
            <person name="Jaron S. K."/>
        </authorList>
    </citation>
    <scope>NUCLEOTIDE SEQUENCE</scope>
</reference>